<comment type="caution">
    <text evidence="2">The sequence shown here is derived from an EMBL/GenBank/DDBJ whole genome shotgun (WGS) entry which is preliminary data.</text>
</comment>
<evidence type="ECO:0000256" key="1">
    <source>
        <dbReference type="SAM" id="Coils"/>
    </source>
</evidence>
<dbReference type="RefSeq" id="WP_051863010.1">
    <property type="nucleotide sequence ID" value="NZ_CAWLWD010000153.1"/>
</dbReference>
<name>A0A077NQ64_XENBV</name>
<proteinExistence type="predicted"/>
<evidence type="ECO:0008006" key="3">
    <source>
        <dbReference type="Google" id="ProtNLM"/>
    </source>
</evidence>
<dbReference type="Proteomes" id="UP000028487">
    <property type="component" value="Unassembled WGS sequence"/>
</dbReference>
<reference evidence="2" key="1">
    <citation type="submission" date="2013-07" db="EMBL/GenBank/DDBJ databases">
        <title>Sub-species coevolution in mutualistic symbiosis.</title>
        <authorList>
            <person name="Murfin K."/>
            <person name="Klassen J."/>
            <person name="Lee M."/>
            <person name="Forst S."/>
            <person name="Stock P."/>
            <person name="Goodrich-Blair H."/>
        </authorList>
    </citation>
    <scope>NUCLEOTIDE SEQUENCE [LARGE SCALE GENOMIC DNA]</scope>
    <source>
        <strain evidence="2">Feltiae Moldova</strain>
    </source>
</reference>
<sequence>MSNYEEWQSQEFSHLMTDKGDKLCHIKGNELCHITESDVCCVVHYYIVDEKGYLINNGVRQTRLGQISPKLVQATEALRIEWLKKNDDVNDYEQRQEERRERYLEKAEKARKEREAVHSQARDMSSIIPLGQPILVGHHSERRHRRTLDKIDNLYRKAFVECENKAKHYERKAEAVGNGGISGNDPDVIWKLTLELQRLIANQELMKVCNKVIKKYHHTDERKKALMEVGLKEDLADKLLKDDRFGGIGYAHFTLSNNSATIRRISGRIDEIKKLKELSVEIKEEFECFTFQIDKEDNRVKFIFPNDKRPDEKIKQLLKNKAFKWSPTRKSFVRQATANGILAGKYLKLDIIKYLDSIKS</sequence>
<evidence type="ECO:0000313" key="2">
    <source>
        <dbReference type="EMBL" id="CDH00553.1"/>
    </source>
</evidence>
<dbReference type="InterPro" id="IPR021944">
    <property type="entry name" value="DUF3560"/>
</dbReference>
<keyword evidence="1" id="KW-0175">Coiled coil</keyword>
<organism evidence="2">
    <name type="scientific">Xenorhabdus bovienii str. feltiae Moldova</name>
    <dbReference type="NCBI Taxonomy" id="1398200"/>
    <lineage>
        <taxon>Bacteria</taxon>
        <taxon>Pseudomonadati</taxon>
        <taxon>Pseudomonadota</taxon>
        <taxon>Gammaproteobacteria</taxon>
        <taxon>Enterobacterales</taxon>
        <taxon>Morganellaceae</taxon>
        <taxon>Xenorhabdus</taxon>
    </lineage>
</organism>
<dbReference type="Pfam" id="PF12083">
    <property type="entry name" value="DUF3560"/>
    <property type="match status" value="1"/>
</dbReference>
<dbReference type="AlphaFoldDB" id="A0A077NQ64"/>
<protein>
    <recommendedName>
        <fullName evidence="3">DUF3560 domain-containing protein</fullName>
    </recommendedName>
</protein>
<dbReference type="EMBL" id="CBSV010000081">
    <property type="protein sequence ID" value="CDH00553.1"/>
    <property type="molecule type" value="Genomic_DNA"/>
</dbReference>
<gene>
    <name evidence="2" type="ORF">XBFM1_1710021</name>
</gene>
<feature type="coiled-coil region" evidence="1">
    <location>
        <begin position="93"/>
        <end position="120"/>
    </location>
</feature>
<dbReference type="HOGENOM" id="CLU_066837_0_0_6"/>
<accession>A0A077NQ64</accession>